<keyword evidence="2" id="KW-1185">Reference proteome</keyword>
<protein>
    <submittedName>
        <fullName evidence="1">Uncharacterized protein</fullName>
    </submittedName>
</protein>
<organism evidence="1 2">
    <name type="scientific">Nitratireductor aquimarinus</name>
    <dbReference type="NCBI Taxonomy" id="889300"/>
    <lineage>
        <taxon>Bacteria</taxon>
        <taxon>Pseudomonadati</taxon>
        <taxon>Pseudomonadota</taxon>
        <taxon>Alphaproteobacteria</taxon>
        <taxon>Hyphomicrobiales</taxon>
        <taxon>Phyllobacteriaceae</taxon>
        <taxon>Nitratireductor</taxon>
    </lineage>
</organism>
<dbReference type="EMBL" id="JAWLIP010000003">
    <property type="protein sequence ID" value="MDV6226373.1"/>
    <property type="molecule type" value="Genomic_DNA"/>
</dbReference>
<dbReference type="Proteomes" id="UP001185659">
    <property type="component" value="Unassembled WGS sequence"/>
</dbReference>
<evidence type="ECO:0000313" key="2">
    <source>
        <dbReference type="Proteomes" id="UP001185659"/>
    </source>
</evidence>
<proteinExistence type="predicted"/>
<evidence type="ECO:0000313" key="1">
    <source>
        <dbReference type="EMBL" id="MDV6226373.1"/>
    </source>
</evidence>
<name>A0ABU4AJE4_9HYPH</name>
<sequence>MSPILATLAGAAFGLCLVAALIITLKRRERRTGADDFLSDKNDWGM</sequence>
<reference evidence="1 2" key="1">
    <citation type="submission" date="2023-10" db="EMBL/GenBank/DDBJ databases">
        <authorList>
            <person name="Venkata Ramana C."/>
            <person name="Sasikala C."/>
            <person name="Dhurka M."/>
        </authorList>
    </citation>
    <scope>NUCLEOTIDE SEQUENCE [LARGE SCALE GENOMIC DNA]</scope>
    <source>
        <strain evidence="1 2">KCTC 32151</strain>
    </source>
</reference>
<accession>A0ABU4AJE4</accession>
<comment type="caution">
    <text evidence="1">The sequence shown here is derived from an EMBL/GenBank/DDBJ whole genome shotgun (WGS) entry which is preliminary data.</text>
</comment>
<gene>
    <name evidence="1" type="ORF">R2G56_08760</name>
</gene>
<dbReference type="RefSeq" id="WP_317561044.1">
    <property type="nucleotide sequence ID" value="NZ_JAWLIP010000003.1"/>
</dbReference>